<dbReference type="PANTHER" id="PTHR21716:SF64">
    <property type="entry name" value="AI-2 TRANSPORT PROTEIN TQSA"/>
    <property type="match status" value="1"/>
</dbReference>
<dbReference type="Pfam" id="PF01594">
    <property type="entry name" value="AI-2E_transport"/>
    <property type="match status" value="1"/>
</dbReference>
<dbReference type="EMBL" id="RJSE01000005">
    <property type="protein sequence ID" value="RNL64068.1"/>
    <property type="molecule type" value="Genomic_DNA"/>
</dbReference>
<evidence type="ECO:0000256" key="6">
    <source>
        <dbReference type="SAM" id="Phobius"/>
    </source>
</evidence>
<feature type="transmembrane region" description="Helical" evidence="6">
    <location>
        <begin position="223"/>
        <end position="245"/>
    </location>
</feature>
<comment type="caution">
    <text evidence="7">The sequence shown here is derived from an EMBL/GenBank/DDBJ whole genome shotgun (WGS) entry which is preliminary data.</text>
</comment>
<feature type="transmembrane region" description="Helical" evidence="6">
    <location>
        <begin position="298"/>
        <end position="320"/>
    </location>
</feature>
<evidence type="ECO:0000256" key="5">
    <source>
        <dbReference type="ARBA" id="ARBA00023136"/>
    </source>
</evidence>
<evidence type="ECO:0000313" key="7">
    <source>
        <dbReference type="EMBL" id="RNL64068.1"/>
    </source>
</evidence>
<dbReference type="InterPro" id="IPR002549">
    <property type="entry name" value="AI-2E-like"/>
</dbReference>
<reference evidence="7 8" key="1">
    <citation type="submission" date="2018-11" db="EMBL/GenBank/DDBJ databases">
        <authorList>
            <person name="Li F."/>
        </authorList>
    </citation>
    <scope>NUCLEOTIDE SEQUENCE [LARGE SCALE GENOMIC DNA]</scope>
    <source>
        <strain evidence="7 8">Gsoil 097</strain>
    </source>
</reference>
<dbReference type="PANTHER" id="PTHR21716">
    <property type="entry name" value="TRANSMEMBRANE PROTEIN"/>
    <property type="match status" value="1"/>
</dbReference>
<keyword evidence="4 6" id="KW-1133">Transmembrane helix</keyword>
<dbReference type="RefSeq" id="WP_123226645.1">
    <property type="nucleotide sequence ID" value="NZ_RJSE01000005.1"/>
</dbReference>
<dbReference type="GO" id="GO:0055085">
    <property type="term" value="P:transmembrane transport"/>
    <property type="evidence" value="ECO:0007669"/>
    <property type="project" value="TreeGrafter"/>
</dbReference>
<evidence type="ECO:0000313" key="8">
    <source>
        <dbReference type="Proteomes" id="UP000267128"/>
    </source>
</evidence>
<comment type="subcellular location">
    <subcellularLocation>
        <location evidence="1">Membrane</location>
        <topology evidence="1">Multi-pass membrane protein</topology>
    </subcellularLocation>
</comment>
<evidence type="ECO:0000256" key="2">
    <source>
        <dbReference type="ARBA" id="ARBA00009773"/>
    </source>
</evidence>
<dbReference type="Proteomes" id="UP000267128">
    <property type="component" value="Unassembled WGS sequence"/>
</dbReference>
<evidence type="ECO:0000256" key="1">
    <source>
        <dbReference type="ARBA" id="ARBA00004141"/>
    </source>
</evidence>
<gene>
    <name evidence="7" type="ORF">EFK50_05830</name>
</gene>
<dbReference type="OrthoDB" id="9799225at2"/>
<comment type="similarity">
    <text evidence="2">Belongs to the autoinducer-2 exporter (AI-2E) (TC 2.A.86) family.</text>
</comment>
<dbReference type="AlphaFoldDB" id="A0A3N0CKT3"/>
<feature type="transmembrane region" description="Helical" evidence="6">
    <location>
        <begin position="139"/>
        <end position="162"/>
    </location>
</feature>
<evidence type="ECO:0000256" key="3">
    <source>
        <dbReference type="ARBA" id="ARBA00022692"/>
    </source>
</evidence>
<sequence>MERLQPRALSVLVGLAALTIALAGLRGVAGIVGPAFLALVLIITVYPVRVWLVKHHVPGWLASVILLLSVYALMILVTLALVISVGRLAVLVPDYTPQINGYVTDVTAWLQDRGVGSDQVNAIKDSFDVGSLVGVATDILSGILGVLSDIFFIMTLLLFLAFDAAPTMKVVGTLADHKPDVVAGLASFASGTRSYMAVSAGFGFIVAVVDVGALLIIGVPGAFIWGVLAFVTNFIPNVGFVIGVVPPAVIALLDGGPGLMIAVVIIYSVINFVIQSVIQPRFVGDAVGLSATLTFISLVFWAWAVGPLGALLAVPLSLLFKALLVEADPDARWALPLISGKVPAAD</sequence>
<proteinExistence type="inferred from homology"/>
<keyword evidence="5 6" id="KW-0472">Membrane</keyword>
<feature type="transmembrane region" description="Helical" evidence="6">
    <location>
        <begin position="195"/>
        <end position="217"/>
    </location>
</feature>
<feature type="transmembrane region" description="Helical" evidence="6">
    <location>
        <begin position="33"/>
        <end position="52"/>
    </location>
</feature>
<organism evidence="7 8">
    <name type="scientific">Nocardioides marmoriginsengisoli</name>
    <dbReference type="NCBI Taxonomy" id="661483"/>
    <lineage>
        <taxon>Bacteria</taxon>
        <taxon>Bacillati</taxon>
        <taxon>Actinomycetota</taxon>
        <taxon>Actinomycetes</taxon>
        <taxon>Propionibacteriales</taxon>
        <taxon>Nocardioidaceae</taxon>
        <taxon>Nocardioides</taxon>
    </lineage>
</organism>
<keyword evidence="3 6" id="KW-0812">Transmembrane</keyword>
<feature type="transmembrane region" description="Helical" evidence="6">
    <location>
        <begin position="257"/>
        <end position="278"/>
    </location>
</feature>
<keyword evidence="8" id="KW-1185">Reference proteome</keyword>
<feature type="transmembrane region" description="Helical" evidence="6">
    <location>
        <begin position="64"/>
        <end position="85"/>
    </location>
</feature>
<protein>
    <submittedName>
        <fullName evidence="7">AI-2E family transporter</fullName>
    </submittedName>
</protein>
<name>A0A3N0CKT3_9ACTN</name>
<dbReference type="GO" id="GO:0016020">
    <property type="term" value="C:membrane"/>
    <property type="evidence" value="ECO:0007669"/>
    <property type="project" value="UniProtKB-SubCell"/>
</dbReference>
<evidence type="ECO:0000256" key="4">
    <source>
        <dbReference type="ARBA" id="ARBA00022989"/>
    </source>
</evidence>
<accession>A0A3N0CKT3</accession>